<dbReference type="InterPro" id="IPR036185">
    <property type="entry name" value="DNA_heli_DnaB-like_N_sf"/>
</dbReference>
<dbReference type="InterPro" id="IPR007694">
    <property type="entry name" value="DNA_helicase_DnaB-like_C"/>
</dbReference>
<evidence type="ECO:0000256" key="6">
    <source>
        <dbReference type="ARBA" id="ARBA00022806"/>
    </source>
</evidence>
<dbReference type="PROSITE" id="PS51199">
    <property type="entry name" value="SF4_HELICASE"/>
    <property type="match status" value="1"/>
</dbReference>
<comment type="caution">
    <text evidence="13">The sequence shown here is derived from an EMBL/GenBank/DDBJ whole genome shotgun (WGS) entry which is preliminary data.</text>
</comment>
<dbReference type="SUPFAM" id="SSF52540">
    <property type="entry name" value="P-loop containing nucleoside triphosphate hydrolases"/>
    <property type="match status" value="1"/>
</dbReference>
<keyword evidence="3" id="KW-0235">DNA replication</keyword>
<dbReference type="Gene3D" id="1.10.860.10">
    <property type="entry name" value="DNAb Helicase, Chain A"/>
    <property type="match status" value="1"/>
</dbReference>
<dbReference type="InterPro" id="IPR027417">
    <property type="entry name" value="P-loop_NTPase"/>
</dbReference>
<evidence type="ECO:0000256" key="10">
    <source>
        <dbReference type="ARBA" id="ARBA00044969"/>
    </source>
</evidence>
<dbReference type="AlphaFoldDB" id="A0A0F5JBA8"/>
<evidence type="ECO:0000256" key="9">
    <source>
        <dbReference type="ARBA" id="ARBA00023235"/>
    </source>
</evidence>
<keyword evidence="2" id="KW-0639">Primosome</keyword>
<keyword evidence="7" id="KW-0067">ATP-binding</keyword>
<dbReference type="STRING" id="927665.HMPREF1535_02839"/>
<organism evidence="13 14">
    <name type="scientific">Parabacteroides goldsteinii DSM 19448 = WAL 12034</name>
    <dbReference type="NCBI Taxonomy" id="927665"/>
    <lineage>
        <taxon>Bacteria</taxon>
        <taxon>Pseudomonadati</taxon>
        <taxon>Bacteroidota</taxon>
        <taxon>Bacteroidia</taxon>
        <taxon>Bacteroidales</taxon>
        <taxon>Tannerellaceae</taxon>
        <taxon>Parabacteroides</taxon>
    </lineage>
</organism>
<dbReference type="EC" id="5.6.2.3" evidence="10"/>
<dbReference type="InterPro" id="IPR016136">
    <property type="entry name" value="DNA_helicase_N/primase_C"/>
</dbReference>
<evidence type="ECO:0000256" key="7">
    <source>
        <dbReference type="ARBA" id="ARBA00022840"/>
    </source>
</evidence>
<dbReference type="Pfam" id="PF03796">
    <property type="entry name" value="DnaB_C"/>
    <property type="match status" value="1"/>
</dbReference>
<keyword evidence="5" id="KW-0378">Hydrolase</keyword>
<dbReference type="GO" id="GO:1990077">
    <property type="term" value="C:primosome complex"/>
    <property type="evidence" value="ECO:0007669"/>
    <property type="project" value="UniProtKB-KW"/>
</dbReference>
<evidence type="ECO:0000313" key="13">
    <source>
        <dbReference type="EMBL" id="KKB54717.1"/>
    </source>
</evidence>
<dbReference type="Gene3D" id="3.40.50.300">
    <property type="entry name" value="P-loop containing nucleotide triphosphate hydrolases"/>
    <property type="match status" value="1"/>
</dbReference>
<evidence type="ECO:0000256" key="1">
    <source>
        <dbReference type="ARBA" id="ARBA00008428"/>
    </source>
</evidence>
<dbReference type="PANTHER" id="PTHR30153">
    <property type="entry name" value="REPLICATIVE DNA HELICASE DNAB"/>
    <property type="match status" value="1"/>
</dbReference>
<dbReference type="GO" id="GO:0005829">
    <property type="term" value="C:cytosol"/>
    <property type="evidence" value="ECO:0007669"/>
    <property type="project" value="TreeGrafter"/>
</dbReference>
<keyword evidence="6" id="KW-0347">Helicase</keyword>
<dbReference type="GO" id="GO:0016787">
    <property type="term" value="F:hydrolase activity"/>
    <property type="evidence" value="ECO:0007669"/>
    <property type="project" value="UniProtKB-KW"/>
</dbReference>
<evidence type="ECO:0000259" key="12">
    <source>
        <dbReference type="PROSITE" id="PS51199"/>
    </source>
</evidence>
<dbReference type="SUPFAM" id="SSF48024">
    <property type="entry name" value="N-terminal domain of DnaB helicase"/>
    <property type="match status" value="1"/>
</dbReference>
<evidence type="ECO:0000256" key="2">
    <source>
        <dbReference type="ARBA" id="ARBA00022515"/>
    </source>
</evidence>
<sequence length="448" mass="50505">MEKNVIERALLCSLFLDQVAILEVVGLLRPEMFSDPDHGFIYEAFTDLFNRNKRPDLILVEEEMKKKDPERYVKMGGMAYLSDGMETVRLEHNAVEYAREILHHYLLGCMHKLFVQKASECLQYGMDYLKVIEDCERDLLRLRMDNSESDSLLPLSEVMKLSIDDHLDRMSRKDDSVRMLSGINGLDGLTGGLYRKEVLVLGGLPSDGKTALAMFMAMNMARQGKHVLHFSFEMTGEQTAARFFAGYAGVEAARLRIGGLREGDIDRMRRYAAGMEKTPYYFTNVSSMSLDALRAEIMLRSRKGECDVVVIDYLHTLAPPTKKGETQESVIRHTITVLKRIAVEANCAMLVVSQLNREVLKRSENGFVPIMSDLRDSGAIEFVADCVVIIGCPERFGKNTAQCGSNASRLIKLYVLKNRNGSTGIAEVYRNDTYTSFVNPGGNLHFED</sequence>
<dbReference type="HOGENOM" id="CLU_005373_0_2_10"/>
<comment type="similarity">
    <text evidence="1">Belongs to the helicase family. DnaB subfamily.</text>
</comment>
<comment type="catalytic activity">
    <reaction evidence="11">
        <text>ATP + H2O = ADP + phosphate + H(+)</text>
        <dbReference type="Rhea" id="RHEA:13065"/>
        <dbReference type="ChEBI" id="CHEBI:15377"/>
        <dbReference type="ChEBI" id="CHEBI:15378"/>
        <dbReference type="ChEBI" id="CHEBI:30616"/>
        <dbReference type="ChEBI" id="CHEBI:43474"/>
        <dbReference type="ChEBI" id="CHEBI:456216"/>
        <dbReference type="EC" id="5.6.2.3"/>
    </reaction>
</comment>
<dbReference type="InterPro" id="IPR007693">
    <property type="entry name" value="DNA_helicase_DnaB-like_N"/>
</dbReference>
<keyword evidence="4" id="KW-0547">Nucleotide-binding</keyword>
<accession>A0A0F5JBA8</accession>
<evidence type="ECO:0000256" key="8">
    <source>
        <dbReference type="ARBA" id="ARBA00023125"/>
    </source>
</evidence>
<name>A0A0F5JBA8_9BACT</name>
<dbReference type="PATRIC" id="fig|927665.4.peg.2915"/>
<keyword evidence="9" id="KW-0413">Isomerase</keyword>
<dbReference type="EMBL" id="AQHV01000013">
    <property type="protein sequence ID" value="KKB54717.1"/>
    <property type="molecule type" value="Genomic_DNA"/>
</dbReference>
<dbReference type="GO" id="GO:0003677">
    <property type="term" value="F:DNA binding"/>
    <property type="evidence" value="ECO:0007669"/>
    <property type="project" value="UniProtKB-KW"/>
</dbReference>
<evidence type="ECO:0000256" key="11">
    <source>
        <dbReference type="ARBA" id="ARBA00048954"/>
    </source>
</evidence>
<evidence type="ECO:0000256" key="4">
    <source>
        <dbReference type="ARBA" id="ARBA00022741"/>
    </source>
</evidence>
<dbReference type="RefSeq" id="WP_046146618.1">
    <property type="nucleotide sequence ID" value="NZ_KQ033913.1"/>
</dbReference>
<protein>
    <recommendedName>
        <fullName evidence="10">DNA 5'-3' helicase</fullName>
        <ecNumber evidence="10">5.6.2.3</ecNumber>
    </recommendedName>
</protein>
<evidence type="ECO:0000256" key="5">
    <source>
        <dbReference type="ARBA" id="ARBA00022801"/>
    </source>
</evidence>
<proteinExistence type="inferred from homology"/>
<evidence type="ECO:0000256" key="3">
    <source>
        <dbReference type="ARBA" id="ARBA00022705"/>
    </source>
</evidence>
<dbReference type="GO" id="GO:0043139">
    <property type="term" value="F:5'-3' DNA helicase activity"/>
    <property type="evidence" value="ECO:0007669"/>
    <property type="project" value="UniProtKB-EC"/>
</dbReference>
<dbReference type="GO" id="GO:0006269">
    <property type="term" value="P:DNA replication, synthesis of primer"/>
    <property type="evidence" value="ECO:0007669"/>
    <property type="project" value="UniProtKB-KW"/>
</dbReference>
<gene>
    <name evidence="13" type="ORF">HMPREF1535_02839</name>
</gene>
<dbReference type="PANTHER" id="PTHR30153:SF2">
    <property type="entry name" value="REPLICATIVE DNA HELICASE"/>
    <property type="match status" value="1"/>
</dbReference>
<dbReference type="Pfam" id="PF00772">
    <property type="entry name" value="DnaB"/>
    <property type="match status" value="1"/>
</dbReference>
<dbReference type="Proteomes" id="UP000033047">
    <property type="component" value="Unassembled WGS sequence"/>
</dbReference>
<reference evidence="13 14" key="1">
    <citation type="submission" date="2013-04" db="EMBL/GenBank/DDBJ databases">
        <title>The Genome Sequence of Parabacteroides goldsteinii DSM 19448.</title>
        <authorList>
            <consortium name="The Broad Institute Genomics Platform"/>
            <person name="Earl A."/>
            <person name="Ward D."/>
            <person name="Feldgarden M."/>
            <person name="Gevers D."/>
            <person name="Martens E."/>
            <person name="Sakamoto M."/>
            <person name="Benno Y."/>
            <person name="Song Y."/>
            <person name="Liu C."/>
            <person name="Lee J."/>
            <person name="Bolanos M."/>
            <person name="Vaisanen M.L."/>
            <person name="Finegold S.M."/>
            <person name="Walker B."/>
            <person name="Young S."/>
            <person name="Zeng Q."/>
            <person name="Gargeya S."/>
            <person name="Fitzgerald M."/>
            <person name="Haas B."/>
            <person name="Abouelleil A."/>
            <person name="Allen A.W."/>
            <person name="Alvarado L."/>
            <person name="Arachchi H.M."/>
            <person name="Berlin A.M."/>
            <person name="Chapman S.B."/>
            <person name="Gainer-Dewar J."/>
            <person name="Goldberg J."/>
            <person name="Griggs A."/>
            <person name="Gujja S."/>
            <person name="Hansen M."/>
            <person name="Howarth C."/>
            <person name="Imamovic A."/>
            <person name="Ireland A."/>
            <person name="Larimer J."/>
            <person name="McCowan C."/>
            <person name="Murphy C."/>
            <person name="Pearson M."/>
            <person name="Poon T.W."/>
            <person name="Priest M."/>
            <person name="Roberts A."/>
            <person name="Saif S."/>
            <person name="Shea T."/>
            <person name="Sisk P."/>
            <person name="Sykes S."/>
            <person name="Wortman J."/>
            <person name="Nusbaum C."/>
            <person name="Birren B."/>
        </authorList>
    </citation>
    <scope>NUCLEOTIDE SEQUENCE [LARGE SCALE GENOMIC DNA]</scope>
    <source>
        <strain evidence="13 14">DSM 19448</strain>
    </source>
</reference>
<evidence type="ECO:0000313" key="14">
    <source>
        <dbReference type="Proteomes" id="UP000033047"/>
    </source>
</evidence>
<feature type="domain" description="SF4 helicase" evidence="12">
    <location>
        <begin position="172"/>
        <end position="444"/>
    </location>
</feature>
<keyword evidence="8" id="KW-0238">DNA-binding</keyword>
<dbReference type="GO" id="GO:0005524">
    <property type="term" value="F:ATP binding"/>
    <property type="evidence" value="ECO:0007669"/>
    <property type="project" value="UniProtKB-KW"/>
</dbReference>